<reference evidence="1 2" key="1">
    <citation type="journal article" date="2023" name="Science">
        <title>Complex scaffold remodeling in plant triterpene biosynthesis.</title>
        <authorList>
            <person name="De La Pena R."/>
            <person name="Hodgson H."/>
            <person name="Liu J.C."/>
            <person name="Stephenson M.J."/>
            <person name="Martin A.C."/>
            <person name="Owen C."/>
            <person name="Harkess A."/>
            <person name="Leebens-Mack J."/>
            <person name="Jimenez L.E."/>
            <person name="Osbourn A."/>
            <person name="Sattely E.S."/>
        </authorList>
    </citation>
    <scope>NUCLEOTIDE SEQUENCE [LARGE SCALE GENOMIC DNA]</scope>
    <source>
        <strain evidence="2">cv. JPN11</strain>
        <tissue evidence="1">Leaf</tissue>
    </source>
</reference>
<comment type="caution">
    <text evidence="1">The sequence shown here is derived from an EMBL/GenBank/DDBJ whole genome shotgun (WGS) entry which is preliminary data.</text>
</comment>
<accession>A0ACC1WQ73</accession>
<evidence type="ECO:0000313" key="2">
    <source>
        <dbReference type="Proteomes" id="UP001164539"/>
    </source>
</evidence>
<proteinExistence type="predicted"/>
<dbReference type="EMBL" id="CM051407">
    <property type="protein sequence ID" value="KAJ4701255.1"/>
    <property type="molecule type" value="Genomic_DNA"/>
</dbReference>
<name>A0ACC1WQ73_MELAZ</name>
<evidence type="ECO:0000313" key="1">
    <source>
        <dbReference type="EMBL" id="KAJ4701255.1"/>
    </source>
</evidence>
<dbReference type="Proteomes" id="UP001164539">
    <property type="component" value="Chromosome 14"/>
</dbReference>
<gene>
    <name evidence="1" type="ORF">OWV82_024523</name>
</gene>
<organism evidence="1 2">
    <name type="scientific">Melia azedarach</name>
    <name type="common">Chinaberry tree</name>
    <dbReference type="NCBI Taxonomy" id="155640"/>
    <lineage>
        <taxon>Eukaryota</taxon>
        <taxon>Viridiplantae</taxon>
        <taxon>Streptophyta</taxon>
        <taxon>Embryophyta</taxon>
        <taxon>Tracheophyta</taxon>
        <taxon>Spermatophyta</taxon>
        <taxon>Magnoliopsida</taxon>
        <taxon>eudicotyledons</taxon>
        <taxon>Gunneridae</taxon>
        <taxon>Pentapetalae</taxon>
        <taxon>rosids</taxon>
        <taxon>malvids</taxon>
        <taxon>Sapindales</taxon>
        <taxon>Meliaceae</taxon>
        <taxon>Melia</taxon>
    </lineage>
</organism>
<protein>
    <submittedName>
        <fullName evidence="1">Uncharacterized protein</fullName>
    </submittedName>
</protein>
<sequence length="75" mass="8377">MSTPGYYIADVYVLRKIHKEKLKGREEDGVEIKVSDAEEKNSSGSNFSSMVKKMHSSGESILSSTDYGSCKQLER</sequence>
<keyword evidence="2" id="KW-1185">Reference proteome</keyword>